<dbReference type="InterPro" id="IPR013694">
    <property type="entry name" value="VIT"/>
</dbReference>
<feature type="region of interest" description="Disordered" evidence="3">
    <location>
        <begin position="1502"/>
        <end position="1528"/>
    </location>
</feature>
<dbReference type="GO" id="GO:0005643">
    <property type="term" value="C:nuclear pore"/>
    <property type="evidence" value="ECO:0007669"/>
    <property type="project" value="UniProtKB-SubCell"/>
</dbReference>
<dbReference type="PROSITE" id="PS51468">
    <property type="entry name" value="VIT"/>
    <property type="match status" value="1"/>
</dbReference>
<dbReference type="PANTHER" id="PTHR45737">
    <property type="entry name" value="VON WILLEBRAND FACTOR A DOMAIN-CONTAINING PROTEIN 5A"/>
    <property type="match status" value="1"/>
</dbReference>
<dbReference type="InterPro" id="IPR025574">
    <property type="entry name" value="Nucleoporin_FG_rpt"/>
</dbReference>
<evidence type="ECO:0000259" key="5">
    <source>
        <dbReference type="PROSITE" id="PS51468"/>
    </source>
</evidence>
<dbReference type="SMART" id="SM00327">
    <property type="entry name" value="VWA"/>
    <property type="match status" value="1"/>
</dbReference>
<feature type="region of interest" description="Disordered" evidence="3">
    <location>
        <begin position="504"/>
        <end position="530"/>
    </location>
</feature>
<feature type="compositionally biased region" description="Polar residues" evidence="3">
    <location>
        <begin position="810"/>
        <end position="819"/>
    </location>
</feature>
<feature type="compositionally biased region" description="Polar residues" evidence="3">
    <location>
        <begin position="1046"/>
        <end position="1058"/>
    </location>
</feature>
<dbReference type="GeneID" id="89925648"/>
<evidence type="ECO:0000313" key="7">
    <source>
        <dbReference type="Proteomes" id="UP001337655"/>
    </source>
</evidence>
<evidence type="ECO:0000256" key="2">
    <source>
        <dbReference type="ARBA" id="ARBA00023132"/>
    </source>
</evidence>
<feature type="compositionally biased region" description="Acidic residues" evidence="3">
    <location>
        <begin position="1128"/>
        <end position="1138"/>
    </location>
</feature>
<feature type="compositionally biased region" description="Acidic residues" evidence="3">
    <location>
        <begin position="1502"/>
        <end position="1512"/>
    </location>
</feature>
<dbReference type="Pfam" id="PF13768">
    <property type="entry name" value="VWA_3"/>
    <property type="match status" value="1"/>
</dbReference>
<dbReference type="SUPFAM" id="SSF53300">
    <property type="entry name" value="vWA-like"/>
    <property type="match status" value="1"/>
</dbReference>
<proteinExistence type="predicted"/>
<reference evidence="6 7" key="1">
    <citation type="submission" date="2023-08" db="EMBL/GenBank/DDBJ databases">
        <title>Black Yeasts Isolated from many extreme environments.</title>
        <authorList>
            <person name="Coleine C."/>
            <person name="Stajich J.E."/>
            <person name="Selbmann L."/>
        </authorList>
    </citation>
    <scope>NUCLEOTIDE SEQUENCE [LARGE SCALE GENOMIC DNA]</scope>
    <source>
        <strain evidence="6 7">CCFEE 5935</strain>
    </source>
</reference>
<keyword evidence="2" id="KW-0906">Nuclear pore complex</keyword>
<feature type="region of interest" description="Disordered" evidence="3">
    <location>
        <begin position="993"/>
        <end position="1015"/>
    </location>
</feature>
<feature type="region of interest" description="Disordered" evidence="3">
    <location>
        <begin position="767"/>
        <end position="791"/>
    </location>
</feature>
<evidence type="ECO:0000313" key="6">
    <source>
        <dbReference type="EMBL" id="KAK5171158.1"/>
    </source>
</evidence>
<dbReference type="Gene3D" id="3.40.50.410">
    <property type="entry name" value="von Willebrand factor, type A domain"/>
    <property type="match status" value="1"/>
</dbReference>
<dbReference type="Proteomes" id="UP001337655">
    <property type="component" value="Unassembled WGS sequence"/>
</dbReference>
<dbReference type="InterPro" id="IPR036465">
    <property type="entry name" value="vWFA_dom_sf"/>
</dbReference>
<keyword evidence="2" id="KW-0813">Transport</keyword>
<evidence type="ECO:0008006" key="8">
    <source>
        <dbReference type="Google" id="ProtNLM"/>
    </source>
</evidence>
<feature type="region of interest" description="Disordered" evidence="3">
    <location>
        <begin position="1046"/>
        <end position="1138"/>
    </location>
</feature>
<evidence type="ECO:0000259" key="4">
    <source>
        <dbReference type="PROSITE" id="PS50234"/>
    </source>
</evidence>
<dbReference type="RefSeq" id="XP_064660186.1">
    <property type="nucleotide sequence ID" value="XM_064801556.1"/>
</dbReference>
<keyword evidence="2" id="KW-0653">Protein transport</keyword>
<feature type="compositionally biased region" description="Basic and acidic residues" evidence="3">
    <location>
        <begin position="1082"/>
        <end position="1095"/>
    </location>
</feature>
<gene>
    <name evidence="6" type="ORF">LTR77_004302</name>
</gene>
<keyword evidence="2" id="KW-0509">mRNA transport</keyword>
<keyword evidence="2" id="KW-0811">Translocation</keyword>
<feature type="region of interest" description="Disordered" evidence="3">
    <location>
        <begin position="1448"/>
        <end position="1489"/>
    </location>
</feature>
<dbReference type="InterPro" id="IPR002035">
    <property type="entry name" value="VWF_A"/>
</dbReference>
<feature type="domain" description="VIT" evidence="5">
    <location>
        <begin position="10"/>
        <end position="139"/>
    </location>
</feature>
<feature type="region of interest" description="Disordered" evidence="3">
    <location>
        <begin position="1372"/>
        <end position="1402"/>
    </location>
</feature>
<sequence>MFGNTGNHVCGLYYTTHNFKRTYLPQVELVSDTLINPVCFTTNLTQTFRNPNNEALLQVRYTFPLYDGVAVSGYTISYADKSLTGIVKQKDDAKQRYQAAVDRGETAGLLESLPAGVFGVTLGNVPANVDIIVAITYCGELKHDAAIDGLRYMLPISIAPRKYPGEIAQSNTIPKKGTTIKVSMDMASSAIRKVQSPSHPIAVSMGSILDQDGEPSTSGEFKPSQAAATLALGTTELGGDFILQLLIDDISKPQAIVETHPTMPNQRAIMATLVPKFTLEPAHPEIVFIADQSGSMSGAKNASLVSALKVFLKSLPLGVRFNICAFGSNFKFLWPKSQAYNESNVNAAVAFIDGFTASYGGTEILKPITAAFEQRLKDMPLEVMLLTDGEVWAEESVFGYINGQIRDEAVNARVFALGIGTDVSHTLVEGVARAGNGFAQFVTQNEDTDQKVIRMLKGALYAHTKDYELEVHYAANEKEDMTDDDDFEMVERVSECLNITDKPAASPEATEMPPKSFFDTSAQLDKSPQKPVDRYAHLPAIDTPKLLQAPNEIPPLFPFNRTTVYLLLGPEPAQKPITSVTLRAQSAQGPLSLTLPVHASDNDNDGSIHHLAARKAIQDLEEGRGWIQASKLTDGTPVKTKYESRFDELVEREVVRLGVKFRVASKWTSFVATEERSAGTGEEGEEKEPQEAFKMFAPEAKRMKKQKRSRVGHSRPKVLALADEDDPAVAQRYVVPFPAEVAACAGDAAAAPSSGLFGDRRDFSTGLRSSTNTGTGLFEGSHGQQASSGGLFGRSEHAAAAGGFGRAPIQTASNNQSAFGSTGDTGGGLLGSAPVKPQASSLFRGATTSGGSLFGGSQNTQGITGGGLFGGASVQGQSGGLFGRPPSSGPSLFGHAANRQQCDSCRLFGSNQNTTGGSLFCASKQNTTGSGLFGTCNESTTGGGLFGCSTRYGFTPKDIAANTNAQGNSFGSLRTTSAFGAPTNPFGPGGLFAGDGLFGQNGAPQPCADSNNAPRTSKIATQTSVSGTTGPSLDVKAVPCFGASTTSQASNGATTATTPGHDPHDPVSSQVRNAAKAPRSSSDLKTEKNPPRAQEDNTASEKMTFQPLPPKIPDPKGQAQSAPMHNEDTEEDSRDEEQEYHFDLGLLQQYTAFCDEALHTEFHDTQESPSQIVQRPTRHILLLQQQRMKLVSLIEEATEIQEYLEEKVARLACRIDVPGPLGKDNELQSRLLDAQTRIRILVARNHLDDRFERPELTPLSQYGTAPPCPCDYRGYVPRKPGDSTPNVSPHPGMVRFTAEDKAKMDDERLAAWKPQKWDYPDQTARFDVGPLTPLTDFQKQPKDAAEWRRLLKAQAAVEALKARYEHMYQIHEEQEAKESSPTSAQDVQSQPEGKGVSSQDLRKLEDQIEDAEDESEQERAKASDGIKNLLEHQDRCNNLAAKHRETLRKARGLPRTQPEAAYPSAPPPASRSAGQLFGSAPPPPAPAGAATSIAAFEAANVEAEESDDDDDMGYGLFDGPNTPPAKPSFAAASSLEEISVDDVQLAQYAETMKSAAEMPLADEEDFSDMEVVPSQQHKILKFAGGFSGHDADMDKDLYSSDGGDATAAAGQETVDVEKTLHALIALQTFSGAWAWNENFCRVLNVDAEKVPVTDMLGLGFWGKENGKDVCATALALAWLQVFAAERKGVWEMVAAKGEEWLRGLGKGGAWEGDKGEMRISNAVEKGKWWLEGKGRGEDEVGKVQW</sequence>
<comment type="subcellular location">
    <subcellularLocation>
        <location evidence="1">Nucleus</location>
        <location evidence="1">Nuclear pore complex</location>
    </subcellularLocation>
</comment>
<dbReference type="PANTHER" id="PTHR45737:SF6">
    <property type="entry name" value="VON WILLEBRAND FACTOR A DOMAIN-CONTAINING PROTEIN 5A"/>
    <property type="match status" value="1"/>
</dbReference>
<accession>A0AAV9PGB0</accession>
<dbReference type="SMART" id="SM00609">
    <property type="entry name" value="VIT"/>
    <property type="match status" value="1"/>
</dbReference>
<protein>
    <recommendedName>
        <fullName evidence="8">von Willebrand factor type A domain-containing protein</fullName>
    </recommendedName>
</protein>
<feature type="region of interest" description="Disordered" evidence="3">
    <location>
        <begin position="807"/>
        <end position="836"/>
    </location>
</feature>
<dbReference type="Pfam" id="PF13634">
    <property type="entry name" value="Nucleoporin_FG"/>
    <property type="match status" value="2"/>
</dbReference>
<name>A0AAV9PGB0_9PEZI</name>
<comment type="caution">
    <text evidence="6">The sequence shown here is derived from an EMBL/GenBank/DDBJ whole genome shotgun (WGS) entry which is preliminary data.</text>
</comment>
<feature type="domain" description="VWFA" evidence="4">
    <location>
        <begin position="285"/>
        <end position="460"/>
    </location>
</feature>
<evidence type="ECO:0000256" key="3">
    <source>
        <dbReference type="SAM" id="MobiDB-lite"/>
    </source>
</evidence>
<dbReference type="PROSITE" id="PS50234">
    <property type="entry name" value="VWFA"/>
    <property type="match status" value="1"/>
</dbReference>
<feature type="compositionally biased region" description="Polar residues" evidence="3">
    <location>
        <begin position="1379"/>
        <end position="1399"/>
    </location>
</feature>
<organism evidence="6 7">
    <name type="scientific">Saxophila tyrrhenica</name>
    <dbReference type="NCBI Taxonomy" id="1690608"/>
    <lineage>
        <taxon>Eukaryota</taxon>
        <taxon>Fungi</taxon>
        <taxon>Dikarya</taxon>
        <taxon>Ascomycota</taxon>
        <taxon>Pezizomycotina</taxon>
        <taxon>Dothideomycetes</taxon>
        <taxon>Dothideomycetidae</taxon>
        <taxon>Mycosphaerellales</taxon>
        <taxon>Extremaceae</taxon>
        <taxon>Saxophila</taxon>
    </lineage>
</organism>
<dbReference type="EMBL" id="JAVRRT010000006">
    <property type="protein sequence ID" value="KAK5171158.1"/>
    <property type="molecule type" value="Genomic_DNA"/>
</dbReference>
<evidence type="ECO:0000256" key="1">
    <source>
        <dbReference type="ARBA" id="ARBA00004567"/>
    </source>
</evidence>
<keyword evidence="2" id="KW-0539">Nucleus</keyword>
<keyword evidence="7" id="KW-1185">Reference proteome</keyword>
<dbReference type="Pfam" id="PF08487">
    <property type="entry name" value="VIT"/>
    <property type="match status" value="1"/>
</dbReference>